<accession>A0A918QDI8</accession>
<reference evidence="8" key="2">
    <citation type="submission" date="2020-09" db="EMBL/GenBank/DDBJ databases">
        <authorList>
            <person name="Sun Q."/>
            <person name="Kim S."/>
        </authorList>
    </citation>
    <scope>NUCLEOTIDE SEQUENCE</scope>
    <source>
        <strain evidence="8">KCTC 12368</strain>
    </source>
</reference>
<evidence type="ECO:0000259" key="7">
    <source>
        <dbReference type="Pfam" id="PF08281"/>
    </source>
</evidence>
<comment type="caution">
    <text evidence="8">The sequence shown here is derived from an EMBL/GenBank/DDBJ whole genome shotgun (WGS) entry which is preliminary data.</text>
</comment>
<dbReference type="InterPro" id="IPR039425">
    <property type="entry name" value="RNA_pol_sigma-70-like"/>
</dbReference>
<keyword evidence="3" id="KW-0731">Sigma factor</keyword>
<evidence type="ECO:0000313" key="8">
    <source>
        <dbReference type="EMBL" id="GGZ41031.1"/>
    </source>
</evidence>
<evidence type="ECO:0000256" key="4">
    <source>
        <dbReference type="ARBA" id="ARBA00023125"/>
    </source>
</evidence>
<dbReference type="PANTHER" id="PTHR43133:SF8">
    <property type="entry name" value="RNA POLYMERASE SIGMA FACTOR HI_1459-RELATED"/>
    <property type="match status" value="1"/>
</dbReference>
<dbReference type="Gene3D" id="1.10.1740.10">
    <property type="match status" value="1"/>
</dbReference>
<gene>
    <name evidence="8" type="ORF">GCM10007049_37940</name>
</gene>
<keyword evidence="9" id="KW-1185">Reference proteome</keyword>
<organism evidence="8 9">
    <name type="scientific">Echinicola pacifica</name>
    <dbReference type="NCBI Taxonomy" id="346377"/>
    <lineage>
        <taxon>Bacteria</taxon>
        <taxon>Pseudomonadati</taxon>
        <taxon>Bacteroidota</taxon>
        <taxon>Cytophagia</taxon>
        <taxon>Cytophagales</taxon>
        <taxon>Cyclobacteriaceae</taxon>
        <taxon>Echinicola</taxon>
    </lineage>
</organism>
<proteinExistence type="inferred from homology"/>
<dbReference type="GO" id="GO:0006352">
    <property type="term" value="P:DNA-templated transcription initiation"/>
    <property type="evidence" value="ECO:0007669"/>
    <property type="project" value="InterPro"/>
</dbReference>
<dbReference type="PANTHER" id="PTHR43133">
    <property type="entry name" value="RNA POLYMERASE ECF-TYPE SIGMA FACTO"/>
    <property type="match status" value="1"/>
</dbReference>
<evidence type="ECO:0000256" key="5">
    <source>
        <dbReference type="ARBA" id="ARBA00023163"/>
    </source>
</evidence>
<dbReference type="SUPFAM" id="SSF88659">
    <property type="entry name" value="Sigma3 and sigma4 domains of RNA polymerase sigma factors"/>
    <property type="match status" value="1"/>
</dbReference>
<name>A0A918QDI8_9BACT</name>
<dbReference type="Pfam" id="PF04542">
    <property type="entry name" value="Sigma70_r2"/>
    <property type="match status" value="1"/>
</dbReference>
<sequence length="198" mass="23392">MEDVLLLSKKYLVLKGELEIINNIREGDEKSFQLLYHDYSPKVYNTALSYTKSKEAAEEVCQDVFMKIYKNARQFKGESSLSTWIYRITVNTALNHLKKNKRFSFFRTELKEKDKIDFEHPGVRLENKDLSKFLFKAMDTLPEKQKTAFILSFIEELPRQEVADIMDLSLKAVESLLQRAKKNMRPVLEKIYPNRRKN</sequence>
<dbReference type="AlphaFoldDB" id="A0A918QDI8"/>
<dbReference type="InterPro" id="IPR013249">
    <property type="entry name" value="RNA_pol_sigma70_r4_t2"/>
</dbReference>
<feature type="domain" description="RNA polymerase sigma-70 region 2" evidence="6">
    <location>
        <begin position="35"/>
        <end position="102"/>
    </location>
</feature>
<dbReference type="GO" id="GO:0003677">
    <property type="term" value="F:DNA binding"/>
    <property type="evidence" value="ECO:0007669"/>
    <property type="project" value="UniProtKB-KW"/>
</dbReference>
<feature type="domain" description="RNA polymerase sigma factor 70 region 4 type 2" evidence="7">
    <location>
        <begin position="136"/>
        <end position="184"/>
    </location>
</feature>
<protein>
    <submittedName>
        <fullName evidence="8">RNA polymerase sigma factor</fullName>
    </submittedName>
</protein>
<dbReference type="NCBIfam" id="TIGR02937">
    <property type="entry name" value="sigma70-ECF"/>
    <property type="match status" value="1"/>
</dbReference>
<reference evidence="8" key="1">
    <citation type="journal article" date="2014" name="Int. J. Syst. Evol. Microbiol.">
        <title>Complete genome sequence of Corynebacterium casei LMG S-19264T (=DSM 44701T), isolated from a smear-ripened cheese.</title>
        <authorList>
            <consortium name="US DOE Joint Genome Institute (JGI-PGF)"/>
            <person name="Walter F."/>
            <person name="Albersmeier A."/>
            <person name="Kalinowski J."/>
            <person name="Ruckert C."/>
        </authorList>
    </citation>
    <scope>NUCLEOTIDE SEQUENCE</scope>
    <source>
        <strain evidence="8">KCTC 12368</strain>
    </source>
</reference>
<keyword evidence="2" id="KW-0805">Transcription regulation</keyword>
<evidence type="ECO:0000313" key="9">
    <source>
        <dbReference type="Proteomes" id="UP000619457"/>
    </source>
</evidence>
<dbReference type="InterPro" id="IPR013325">
    <property type="entry name" value="RNA_pol_sigma_r2"/>
</dbReference>
<dbReference type="Pfam" id="PF08281">
    <property type="entry name" value="Sigma70_r4_2"/>
    <property type="match status" value="1"/>
</dbReference>
<dbReference type="SUPFAM" id="SSF88946">
    <property type="entry name" value="Sigma2 domain of RNA polymerase sigma factors"/>
    <property type="match status" value="1"/>
</dbReference>
<evidence type="ECO:0000256" key="2">
    <source>
        <dbReference type="ARBA" id="ARBA00023015"/>
    </source>
</evidence>
<dbReference type="InterPro" id="IPR036388">
    <property type="entry name" value="WH-like_DNA-bd_sf"/>
</dbReference>
<evidence type="ECO:0000256" key="1">
    <source>
        <dbReference type="ARBA" id="ARBA00010641"/>
    </source>
</evidence>
<evidence type="ECO:0000256" key="3">
    <source>
        <dbReference type="ARBA" id="ARBA00023082"/>
    </source>
</evidence>
<dbReference type="InterPro" id="IPR013324">
    <property type="entry name" value="RNA_pol_sigma_r3/r4-like"/>
</dbReference>
<dbReference type="Proteomes" id="UP000619457">
    <property type="component" value="Unassembled WGS sequence"/>
</dbReference>
<keyword evidence="5" id="KW-0804">Transcription</keyword>
<dbReference type="CDD" id="cd06171">
    <property type="entry name" value="Sigma70_r4"/>
    <property type="match status" value="1"/>
</dbReference>
<dbReference type="Gene3D" id="1.10.10.10">
    <property type="entry name" value="Winged helix-like DNA-binding domain superfamily/Winged helix DNA-binding domain"/>
    <property type="match status" value="1"/>
</dbReference>
<evidence type="ECO:0000259" key="6">
    <source>
        <dbReference type="Pfam" id="PF04542"/>
    </source>
</evidence>
<dbReference type="EMBL" id="BMWX01000010">
    <property type="protein sequence ID" value="GGZ41031.1"/>
    <property type="molecule type" value="Genomic_DNA"/>
</dbReference>
<dbReference type="InterPro" id="IPR007627">
    <property type="entry name" value="RNA_pol_sigma70_r2"/>
</dbReference>
<keyword evidence="4" id="KW-0238">DNA-binding</keyword>
<dbReference type="GO" id="GO:0016987">
    <property type="term" value="F:sigma factor activity"/>
    <property type="evidence" value="ECO:0007669"/>
    <property type="project" value="UniProtKB-KW"/>
</dbReference>
<comment type="similarity">
    <text evidence="1">Belongs to the sigma-70 factor family. ECF subfamily.</text>
</comment>
<dbReference type="InterPro" id="IPR014284">
    <property type="entry name" value="RNA_pol_sigma-70_dom"/>
</dbReference>